<evidence type="ECO:0000313" key="3">
    <source>
        <dbReference type="EMBL" id="RVW66721.1"/>
    </source>
</evidence>
<accession>A0A438G3E5</accession>
<evidence type="ECO:0000313" key="4">
    <source>
        <dbReference type="Proteomes" id="UP000288805"/>
    </source>
</evidence>
<dbReference type="Proteomes" id="UP000288805">
    <property type="component" value="Unassembled WGS sequence"/>
</dbReference>
<reference evidence="3 4" key="1">
    <citation type="journal article" date="2018" name="PLoS Genet.">
        <title>Population sequencing reveals clonal diversity and ancestral inbreeding in the grapevine cultivar Chardonnay.</title>
        <authorList>
            <person name="Roach M.J."/>
            <person name="Johnson D.L."/>
            <person name="Bohlmann J."/>
            <person name="van Vuuren H.J."/>
            <person name="Jones S.J."/>
            <person name="Pretorius I.S."/>
            <person name="Schmidt S.A."/>
            <person name="Borneman A.R."/>
        </authorList>
    </citation>
    <scope>NUCLEOTIDE SEQUENCE [LARGE SCALE GENOMIC DNA]</scope>
    <source>
        <strain evidence="4">cv. Chardonnay</strain>
        <tissue evidence="3">Leaf</tissue>
    </source>
</reference>
<evidence type="ECO:0000259" key="2">
    <source>
        <dbReference type="Pfam" id="PF03732"/>
    </source>
</evidence>
<feature type="domain" description="Retrotransposon gag" evidence="2">
    <location>
        <begin position="156"/>
        <end position="230"/>
    </location>
</feature>
<dbReference type="Pfam" id="PF03732">
    <property type="entry name" value="Retrotrans_gag"/>
    <property type="match status" value="1"/>
</dbReference>
<sequence length="298" mass="34439">MQGENNGEEENRVMKTGDTAAVFHCTFGALPEVQFLRSTYHFKAQKVKKPMVQTTSGWEGKRESNGAVAGDGATIQYCNLCMPYWIRDQEGRLVRIENPQDTELDICVNIMDLHQRIRILNKVKGLVIRPHIVPLLPTFHGMESENPYSHIKEFEEDKAKIWLNSLRPRSIRNWVDLQAEFLKKYFPTHRTNGLKRQISNFSAKENEKFHECWERYMEAINACPHHGFDTWLLNPDEAMDFLSYVAEVSRGWDEPNSREKGKFPSQQTQNPKAGMYMLSEDVDIKAKSGNNSKEVGRT</sequence>
<feature type="region of interest" description="Disordered" evidence="1">
    <location>
        <begin position="253"/>
        <end position="298"/>
    </location>
</feature>
<dbReference type="EMBL" id="QGNW01000632">
    <property type="protein sequence ID" value="RVW66721.1"/>
    <property type="molecule type" value="Genomic_DNA"/>
</dbReference>
<feature type="compositionally biased region" description="Polar residues" evidence="1">
    <location>
        <begin position="288"/>
        <end position="298"/>
    </location>
</feature>
<dbReference type="AlphaFoldDB" id="A0A438G3E5"/>
<name>A0A438G3E5_VITVI</name>
<gene>
    <name evidence="3" type="ORF">CK203_065461</name>
</gene>
<dbReference type="PANTHER" id="PTHR33223">
    <property type="entry name" value="CCHC-TYPE DOMAIN-CONTAINING PROTEIN"/>
    <property type="match status" value="1"/>
</dbReference>
<proteinExistence type="predicted"/>
<protein>
    <recommendedName>
        <fullName evidence="2">Retrotransposon gag domain-containing protein</fullName>
    </recommendedName>
</protein>
<organism evidence="3 4">
    <name type="scientific">Vitis vinifera</name>
    <name type="common">Grape</name>
    <dbReference type="NCBI Taxonomy" id="29760"/>
    <lineage>
        <taxon>Eukaryota</taxon>
        <taxon>Viridiplantae</taxon>
        <taxon>Streptophyta</taxon>
        <taxon>Embryophyta</taxon>
        <taxon>Tracheophyta</taxon>
        <taxon>Spermatophyta</taxon>
        <taxon>Magnoliopsida</taxon>
        <taxon>eudicotyledons</taxon>
        <taxon>Gunneridae</taxon>
        <taxon>Pentapetalae</taxon>
        <taxon>rosids</taxon>
        <taxon>Vitales</taxon>
        <taxon>Vitaceae</taxon>
        <taxon>Viteae</taxon>
        <taxon>Vitis</taxon>
    </lineage>
</organism>
<feature type="compositionally biased region" description="Basic and acidic residues" evidence="1">
    <location>
        <begin position="253"/>
        <end position="262"/>
    </location>
</feature>
<evidence type="ECO:0000256" key="1">
    <source>
        <dbReference type="SAM" id="MobiDB-lite"/>
    </source>
</evidence>
<dbReference type="InterPro" id="IPR005162">
    <property type="entry name" value="Retrotrans_gag_dom"/>
</dbReference>
<dbReference type="PANTHER" id="PTHR33223:SF11">
    <property type="entry name" value="ELEMENT PROTEIN, PUTATIVE-RELATED"/>
    <property type="match status" value="1"/>
</dbReference>
<comment type="caution">
    <text evidence="3">The sequence shown here is derived from an EMBL/GenBank/DDBJ whole genome shotgun (WGS) entry which is preliminary data.</text>
</comment>